<dbReference type="EMBL" id="AP017312">
    <property type="protein sequence ID" value="BAU25982.1"/>
    <property type="molecule type" value="Genomic_DNA"/>
</dbReference>
<sequence>MTEQTDRLISLSELAPGCRGKVRELTVEGTVRRRLLDLGVVPNTMIETIRHSPIGDPTAYRVRGTTIGLRKEDAKGILVEPLKEDA</sequence>
<dbReference type="Proteomes" id="UP000217696">
    <property type="component" value="Chromosome"/>
</dbReference>
<dbReference type="Pfam" id="PF04023">
    <property type="entry name" value="FeoA"/>
    <property type="match status" value="1"/>
</dbReference>
<dbReference type="InterPro" id="IPR052713">
    <property type="entry name" value="FeoA"/>
</dbReference>
<dbReference type="Gene3D" id="2.30.30.90">
    <property type="match status" value="1"/>
</dbReference>
<dbReference type="GO" id="GO:0046914">
    <property type="term" value="F:transition metal ion binding"/>
    <property type="evidence" value="ECO:0007669"/>
    <property type="project" value="InterPro"/>
</dbReference>
<dbReference type="SMART" id="SM00899">
    <property type="entry name" value="FeoA"/>
    <property type="match status" value="1"/>
</dbReference>
<dbReference type="KEGG" id="asoc:CB4_00042"/>
<organism evidence="2 3">
    <name type="scientific">Aneurinibacillus soli</name>
    <dbReference type="NCBI Taxonomy" id="1500254"/>
    <lineage>
        <taxon>Bacteria</taxon>
        <taxon>Bacillati</taxon>
        <taxon>Bacillota</taxon>
        <taxon>Bacilli</taxon>
        <taxon>Bacillales</taxon>
        <taxon>Paenibacillaceae</taxon>
        <taxon>Aneurinibacillus group</taxon>
        <taxon>Aneurinibacillus</taxon>
    </lineage>
</organism>
<proteinExistence type="predicted"/>
<evidence type="ECO:0000313" key="2">
    <source>
        <dbReference type="EMBL" id="BAU25982.1"/>
    </source>
</evidence>
<protein>
    <submittedName>
        <fullName evidence="2">Ferrous iron transport protein A</fullName>
    </submittedName>
</protein>
<dbReference type="RefSeq" id="WP_096463071.1">
    <property type="nucleotide sequence ID" value="NZ_AP017312.1"/>
</dbReference>
<dbReference type="PANTHER" id="PTHR42954:SF2">
    <property type="entry name" value="FE(2+) TRANSPORT PROTEIN A"/>
    <property type="match status" value="1"/>
</dbReference>
<dbReference type="InterPro" id="IPR007167">
    <property type="entry name" value="Fe-transptr_FeoA-like"/>
</dbReference>
<evidence type="ECO:0000259" key="1">
    <source>
        <dbReference type="SMART" id="SM00899"/>
    </source>
</evidence>
<keyword evidence="3" id="KW-1185">Reference proteome</keyword>
<accession>A0A0U5BCV1</accession>
<dbReference type="InterPro" id="IPR008988">
    <property type="entry name" value="Transcriptional_repressor_C"/>
</dbReference>
<dbReference type="PANTHER" id="PTHR42954">
    <property type="entry name" value="FE(2+) TRANSPORT PROTEIN A"/>
    <property type="match status" value="1"/>
</dbReference>
<dbReference type="OrthoDB" id="9811076at2"/>
<reference evidence="2 3" key="1">
    <citation type="submission" date="2015-12" db="EMBL/GenBank/DDBJ databases">
        <title>Genome sequence of Aneurinibacillus soli.</title>
        <authorList>
            <person name="Lee J.S."/>
            <person name="Lee K.C."/>
            <person name="Kim K.K."/>
            <person name="Lee B.W."/>
        </authorList>
    </citation>
    <scope>NUCLEOTIDE SEQUENCE [LARGE SCALE GENOMIC DNA]</scope>
    <source>
        <strain evidence="2 3">CB4</strain>
    </source>
</reference>
<feature type="domain" description="Ferrous iron transporter FeoA-like" evidence="1">
    <location>
        <begin position="9"/>
        <end position="81"/>
    </location>
</feature>
<evidence type="ECO:0000313" key="3">
    <source>
        <dbReference type="Proteomes" id="UP000217696"/>
    </source>
</evidence>
<dbReference type="AlphaFoldDB" id="A0A0U5BCV1"/>
<dbReference type="InterPro" id="IPR038157">
    <property type="entry name" value="FeoA_core_dom"/>
</dbReference>
<gene>
    <name evidence="2" type="ORF">CB4_00042</name>
</gene>
<dbReference type="SUPFAM" id="SSF50037">
    <property type="entry name" value="C-terminal domain of transcriptional repressors"/>
    <property type="match status" value="1"/>
</dbReference>
<name>A0A0U5BCV1_9BACL</name>